<dbReference type="HOGENOM" id="CLU_622398_0_0_7"/>
<dbReference type="STRING" id="448385.sce4171"/>
<dbReference type="CDD" id="cd00657">
    <property type="entry name" value="Ferritin_like"/>
    <property type="match status" value="1"/>
</dbReference>
<gene>
    <name evidence="2" type="ordered locus">sce4171</name>
</gene>
<evidence type="ECO:0008006" key="4">
    <source>
        <dbReference type="Google" id="ProtNLM"/>
    </source>
</evidence>
<dbReference type="InterPro" id="IPR012348">
    <property type="entry name" value="RNR-like"/>
</dbReference>
<dbReference type="EMBL" id="AM746676">
    <property type="protein sequence ID" value="CAN94334.1"/>
    <property type="molecule type" value="Genomic_DNA"/>
</dbReference>
<organism evidence="2 3">
    <name type="scientific">Sorangium cellulosum (strain So ce56)</name>
    <name type="common">Polyangium cellulosum (strain So ce56)</name>
    <dbReference type="NCBI Taxonomy" id="448385"/>
    <lineage>
        <taxon>Bacteria</taxon>
        <taxon>Pseudomonadati</taxon>
        <taxon>Myxococcota</taxon>
        <taxon>Polyangia</taxon>
        <taxon>Polyangiales</taxon>
        <taxon>Polyangiaceae</taxon>
        <taxon>Sorangium</taxon>
    </lineage>
</organism>
<feature type="signal peptide" evidence="1">
    <location>
        <begin position="1"/>
        <end position="26"/>
    </location>
</feature>
<name>A9EWM6_SORC5</name>
<dbReference type="SUPFAM" id="SSF47240">
    <property type="entry name" value="Ferritin-like"/>
    <property type="match status" value="1"/>
</dbReference>
<keyword evidence="1" id="KW-0732">Signal</keyword>
<evidence type="ECO:0000313" key="3">
    <source>
        <dbReference type="Proteomes" id="UP000002139"/>
    </source>
</evidence>
<feature type="chain" id="PRO_5002734792" description="Ferritin-like domain-containing protein" evidence="1">
    <location>
        <begin position="27"/>
        <end position="434"/>
    </location>
</feature>
<evidence type="ECO:0000256" key="1">
    <source>
        <dbReference type="SAM" id="SignalP"/>
    </source>
</evidence>
<dbReference type="KEGG" id="scl:sce4171"/>
<dbReference type="GO" id="GO:0016491">
    <property type="term" value="F:oxidoreductase activity"/>
    <property type="evidence" value="ECO:0007669"/>
    <property type="project" value="InterPro"/>
</dbReference>
<sequence>MRRRNKLVAIDVVGAVALLVPAQALASSVPEGSFNPGLLLSVGSGEYPVGFGTEISGMVFPKGDPGSIGYGGFFQAQTYAGDYARLAFGFQLGNVVGGELGIAGLTRSDLHTSTFALHTGVFASAAVLGTGLRVTIPMTGADHGLPAHGVEVSWVLTLKVPIYSGKIFNSFGRPLRDEQGPITAAAREASGWADIRDPALVAHLSTREREELAALWLEAALAEHASIATFAALALELLALGAPADLLAACQQAAQDETEHARLSFGLASTYAGLPLGPGTLPLPATARLGDAAAVAYLSFTDGCIGETFAAALARRAQRHAADPAVARALARIATDEARHAALAWSIVAWCLALDPARVRATLGAALAEPEIEAPAAPLTDVLGLPIVPAARHGAVPADEQKPLRRRAERTARARLKRMLRAPREARVEGDVIP</sequence>
<dbReference type="BioCyc" id="SCEL448385:SCE_RS48880-MONOMER"/>
<reference evidence="2 3" key="1">
    <citation type="journal article" date="2007" name="Nat. Biotechnol.">
        <title>Complete genome sequence of the myxobacterium Sorangium cellulosum.</title>
        <authorList>
            <person name="Schneiker S."/>
            <person name="Perlova O."/>
            <person name="Kaiser O."/>
            <person name="Gerth K."/>
            <person name="Alici A."/>
            <person name="Altmeyer M.O."/>
            <person name="Bartels D."/>
            <person name="Bekel T."/>
            <person name="Beyer S."/>
            <person name="Bode E."/>
            <person name="Bode H.B."/>
            <person name="Bolten C.J."/>
            <person name="Choudhuri J.V."/>
            <person name="Doss S."/>
            <person name="Elnakady Y.A."/>
            <person name="Frank B."/>
            <person name="Gaigalat L."/>
            <person name="Goesmann A."/>
            <person name="Groeger C."/>
            <person name="Gross F."/>
            <person name="Jelsbak L."/>
            <person name="Jelsbak L."/>
            <person name="Kalinowski J."/>
            <person name="Kegler C."/>
            <person name="Knauber T."/>
            <person name="Konietzny S."/>
            <person name="Kopp M."/>
            <person name="Krause L."/>
            <person name="Krug D."/>
            <person name="Linke B."/>
            <person name="Mahmud T."/>
            <person name="Martinez-Arias R."/>
            <person name="McHardy A.C."/>
            <person name="Merai M."/>
            <person name="Meyer F."/>
            <person name="Mormann S."/>
            <person name="Munoz-Dorado J."/>
            <person name="Perez J."/>
            <person name="Pradella S."/>
            <person name="Rachid S."/>
            <person name="Raddatz G."/>
            <person name="Rosenau F."/>
            <person name="Rueckert C."/>
            <person name="Sasse F."/>
            <person name="Scharfe M."/>
            <person name="Schuster S.C."/>
            <person name="Suen G."/>
            <person name="Treuner-Lange A."/>
            <person name="Velicer G.J."/>
            <person name="Vorholter F.-J."/>
            <person name="Weissman K.J."/>
            <person name="Welch R.D."/>
            <person name="Wenzel S.C."/>
            <person name="Whitworth D.E."/>
            <person name="Wilhelm S."/>
            <person name="Wittmann C."/>
            <person name="Bloecker H."/>
            <person name="Puehler A."/>
            <person name="Mueller R."/>
        </authorList>
    </citation>
    <scope>NUCLEOTIDE SEQUENCE [LARGE SCALE GENOMIC DNA]</scope>
    <source>
        <strain evidence="3">So ce56</strain>
    </source>
</reference>
<dbReference type="InterPro" id="IPR009078">
    <property type="entry name" value="Ferritin-like_SF"/>
</dbReference>
<dbReference type="Proteomes" id="UP000002139">
    <property type="component" value="Chromosome"/>
</dbReference>
<dbReference type="Gene3D" id="1.10.620.20">
    <property type="entry name" value="Ribonucleotide Reductase, subunit A"/>
    <property type="match status" value="1"/>
</dbReference>
<keyword evidence="3" id="KW-1185">Reference proteome</keyword>
<evidence type="ECO:0000313" key="2">
    <source>
        <dbReference type="EMBL" id="CAN94334.1"/>
    </source>
</evidence>
<protein>
    <recommendedName>
        <fullName evidence="4">Ferritin-like domain-containing protein</fullName>
    </recommendedName>
</protein>
<dbReference type="eggNOG" id="COG1633">
    <property type="taxonomic scope" value="Bacteria"/>
</dbReference>
<accession>A9EWM6</accession>
<proteinExistence type="predicted"/>
<dbReference type="AlphaFoldDB" id="A9EWM6"/>